<dbReference type="GO" id="GO:0003785">
    <property type="term" value="F:actin monomer binding"/>
    <property type="evidence" value="ECO:0007669"/>
    <property type="project" value="InterPro"/>
</dbReference>
<comment type="subcellular location">
    <subcellularLocation>
        <location evidence="1">Cytoplasm</location>
        <location evidence="1">Cytoskeleton</location>
    </subcellularLocation>
</comment>
<accession>D2HRP6</accession>
<feature type="compositionally biased region" description="Basic and acidic residues" evidence="5">
    <location>
        <begin position="23"/>
        <end position="34"/>
    </location>
</feature>
<dbReference type="InParanoid" id="D2HRP6"/>
<evidence type="ECO:0008006" key="7">
    <source>
        <dbReference type="Google" id="ProtNLM"/>
    </source>
</evidence>
<evidence type="ECO:0000313" key="6">
    <source>
        <dbReference type="EMBL" id="EFB29120.1"/>
    </source>
</evidence>
<protein>
    <recommendedName>
        <fullName evidence="7">Thymosin beta</fullName>
    </recommendedName>
</protein>
<gene>
    <name evidence="6" type="ORF">PANDA_014676</name>
</gene>
<feature type="compositionally biased region" description="Basic and acidic residues" evidence="5">
    <location>
        <begin position="1"/>
        <end position="15"/>
    </location>
</feature>
<dbReference type="EMBL" id="GL193232">
    <property type="protein sequence ID" value="EFB29120.1"/>
    <property type="molecule type" value="Genomic_DNA"/>
</dbReference>
<feature type="region of interest" description="Disordered" evidence="5">
    <location>
        <begin position="1"/>
        <end position="34"/>
    </location>
</feature>
<comment type="similarity">
    <text evidence="2">Belongs to the thymosin beta family.</text>
</comment>
<dbReference type="InterPro" id="IPR001152">
    <property type="entry name" value="Beta-thymosin"/>
</dbReference>
<proteinExistence type="inferred from homology"/>
<feature type="non-terminal residue" evidence="6">
    <location>
        <position position="34"/>
    </location>
</feature>
<sequence length="34" mass="3934">EKFNKSKLKKAETQKKNPLPSSEKTEQEKQADES</sequence>
<evidence type="ECO:0000256" key="5">
    <source>
        <dbReference type="SAM" id="MobiDB-lite"/>
    </source>
</evidence>
<dbReference type="Gene3D" id="1.20.5.520">
    <property type="entry name" value="Single helix bin"/>
    <property type="match status" value="1"/>
</dbReference>
<organism evidence="6">
    <name type="scientific">Ailuropoda melanoleuca</name>
    <name type="common">Giant panda</name>
    <dbReference type="NCBI Taxonomy" id="9646"/>
    <lineage>
        <taxon>Eukaryota</taxon>
        <taxon>Metazoa</taxon>
        <taxon>Chordata</taxon>
        <taxon>Craniata</taxon>
        <taxon>Vertebrata</taxon>
        <taxon>Euteleostomi</taxon>
        <taxon>Mammalia</taxon>
        <taxon>Eutheria</taxon>
        <taxon>Laurasiatheria</taxon>
        <taxon>Carnivora</taxon>
        <taxon>Caniformia</taxon>
        <taxon>Ursidae</taxon>
        <taxon>Ailuropoda</taxon>
    </lineage>
</organism>
<evidence type="ECO:0000256" key="4">
    <source>
        <dbReference type="ARBA" id="ARBA00023212"/>
    </source>
</evidence>
<evidence type="ECO:0000256" key="3">
    <source>
        <dbReference type="ARBA" id="ARBA00022490"/>
    </source>
</evidence>
<keyword evidence="3" id="KW-0963">Cytoplasm</keyword>
<dbReference type="Pfam" id="PF01290">
    <property type="entry name" value="Thymosin"/>
    <property type="match status" value="1"/>
</dbReference>
<keyword evidence="4" id="KW-0206">Cytoskeleton</keyword>
<dbReference type="GO" id="GO:0005856">
    <property type="term" value="C:cytoskeleton"/>
    <property type="evidence" value="ECO:0007669"/>
    <property type="project" value="UniProtKB-SubCell"/>
</dbReference>
<evidence type="ECO:0000256" key="1">
    <source>
        <dbReference type="ARBA" id="ARBA00004245"/>
    </source>
</evidence>
<dbReference type="AlphaFoldDB" id="D2HRP6"/>
<name>D2HRP6_AILME</name>
<dbReference type="GO" id="GO:0007015">
    <property type="term" value="P:actin filament organization"/>
    <property type="evidence" value="ECO:0007669"/>
    <property type="project" value="InterPro"/>
</dbReference>
<reference evidence="6" key="1">
    <citation type="journal article" date="2010" name="Nature">
        <title>The sequence and de novo assembly of the giant panda genome.</title>
        <authorList>
            <person name="Li R."/>
            <person name="Fan W."/>
            <person name="Tian G."/>
            <person name="Zhu H."/>
            <person name="He L."/>
            <person name="Cai J."/>
            <person name="Huang Q."/>
            <person name="Cai Q."/>
            <person name="Li B."/>
            <person name="Bai Y."/>
            <person name="Zhang Z."/>
            <person name="Zhang Y."/>
            <person name="Wang W."/>
            <person name="Li J."/>
            <person name="Wei F."/>
            <person name="Li H."/>
            <person name="Jian M."/>
            <person name="Li J."/>
            <person name="Zhang Z."/>
            <person name="Nielsen R."/>
            <person name="Li D."/>
            <person name="Gu W."/>
            <person name="Yang Z."/>
            <person name="Xuan Z."/>
            <person name="Ryder O.A."/>
            <person name="Leung F.C."/>
            <person name="Zhou Y."/>
            <person name="Cao J."/>
            <person name="Sun X."/>
            <person name="Fu Y."/>
            <person name="Fang X."/>
            <person name="Guo X."/>
            <person name="Wang B."/>
            <person name="Hou R."/>
            <person name="Shen F."/>
            <person name="Mu B."/>
            <person name="Ni P."/>
            <person name="Lin R."/>
            <person name="Qian W."/>
            <person name="Wang G."/>
            <person name="Yu C."/>
            <person name="Nie W."/>
            <person name="Wang J."/>
            <person name="Wu Z."/>
            <person name="Liang H."/>
            <person name="Min J."/>
            <person name="Wu Q."/>
            <person name="Cheng S."/>
            <person name="Ruan J."/>
            <person name="Wang M."/>
            <person name="Shi Z."/>
            <person name="Wen M."/>
            <person name="Liu B."/>
            <person name="Ren X."/>
            <person name="Zheng H."/>
            <person name="Dong D."/>
            <person name="Cook K."/>
            <person name="Shan G."/>
            <person name="Zhang H."/>
            <person name="Kosiol C."/>
            <person name="Xie X."/>
            <person name="Lu Z."/>
            <person name="Zheng H."/>
            <person name="Li Y."/>
            <person name="Steiner C.C."/>
            <person name="Lam T.T."/>
            <person name="Lin S."/>
            <person name="Zhang Q."/>
            <person name="Li G."/>
            <person name="Tian J."/>
            <person name="Gong T."/>
            <person name="Liu H."/>
            <person name="Zhang D."/>
            <person name="Fang L."/>
            <person name="Ye C."/>
            <person name="Zhang J."/>
            <person name="Hu W."/>
            <person name="Xu A."/>
            <person name="Ren Y."/>
            <person name="Zhang G."/>
            <person name="Bruford M.W."/>
            <person name="Li Q."/>
            <person name="Ma L."/>
            <person name="Guo Y."/>
            <person name="An N."/>
            <person name="Hu Y."/>
            <person name="Zheng Y."/>
            <person name="Shi Y."/>
            <person name="Li Z."/>
            <person name="Liu Q."/>
            <person name="Chen Y."/>
            <person name="Zhao J."/>
            <person name="Qu N."/>
            <person name="Zhao S."/>
            <person name="Tian F."/>
            <person name="Wang X."/>
            <person name="Wang H."/>
            <person name="Xu L."/>
            <person name="Liu X."/>
            <person name="Vinar T."/>
            <person name="Wang Y."/>
            <person name="Lam T.W."/>
            <person name="Yiu S.M."/>
            <person name="Liu S."/>
            <person name="Zhang H."/>
            <person name="Li D."/>
            <person name="Huang Y."/>
            <person name="Wang X."/>
            <person name="Yang G."/>
            <person name="Jiang Z."/>
            <person name="Wang J."/>
            <person name="Qin N."/>
            <person name="Li L."/>
            <person name="Li J."/>
            <person name="Bolund L."/>
            <person name="Kristiansen K."/>
            <person name="Wong G.K."/>
            <person name="Olson M."/>
            <person name="Zhang X."/>
            <person name="Li S."/>
            <person name="Yang H."/>
            <person name="Wang J."/>
            <person name="Wang J."/>
        </authorList>
    </citation>
    <scope>NUCLEOTIDE SEQUENCE [LARGE SCALE GENOMIC DNA]</scope>
</reference>
<dbReference type="InterPro" id="IPR038386">
    <property type="entry name" value="Beta-thymosin_sf"/>
</dbReference>
<evidence type="ECO:0000256" key="2">
    <source>
        <dbReference type="ARBA" id="ARBA00009511"/>
    </source>
</evidence>
<dbReference type="SMART" id="SM00152">
    <property type="entry name" value="THY"/>
    <property type="match status" value="1"/>
</dbReference>
<feature type="non-terminal residue" evidence="6">
    <location>
        <position position="1"/>
    </location>
</feature>
<dbReference type="FunFam" id="1.20.5.520:FF:000001">
    <property type="entry name" value="Thymosin beta"/>
    <property type="match status" value="1"/>
</dbReference>